<organism evidence="6 7">
    <name type="scientific">Belliella filtrata</name>
    <dbReference type="NCBI Taxonomy" id="2923435"/>
    <lineage>
        <taxon>Bacteria</taxon>
        <taxon>Pseudomonadati</taxon>
        <taxon>Bacteroidota</taxon>
        <taxon>Cytophagia</taxon>
        <taxon>Cytophagales</taxon>
        <taxon>Cyclobacteriaceae</taxon>
        <taxon>Belliella</taxon>
    </lineage>
</organism>
<dbReference type="InterPro" id="IPR014030">
    <property type="entry name" value="Ketoacyl_synth_N"/>
</dbReference>
<dbReference type="InterPro" id="IPR014031">
    <property type="entry name" value="Ketoacyl_synth_C"/>
</dbReference>
<protein>
    <submittedName>
        <fullName evidence="6">AMP-binding protein</fullName>
    </submittedName>
</protein>
<dbReference type="InterPro" id="IPR036291">
    <property type="entry name" value="NAD(P)-bd_dom_sf"/>
</dbReference>
<dbReference type="SMART" id="SM00827">
    <property type="entry name" value="PKS_AT"/>
    <property type="match status" value="1"/>
</dbReference>
<dbReference type="Pfam" id="PF00550">
    <property type="entry name" value="PP-binding"/>
    <property type="match status" value="1"/>
</dbReference>
<dbReference type="Pfam" id="PF08659">
    <property type="entry name" value="KR"/>
    <property type="match status" value="1"/>
</dbReference>
<dbReference type="SMART" id="SM00822">
    <property type="entry name" value="PKS_KR"/>
    <property type="match status" value="1"/>
</dbReference>
<dbReference type="SMART" id="SM00823">
    <property type="entry name" value="PKS_PP"/>
    <property type="match status" value="1"/>
</dbReference>
<dbReference type="SUPFAM" id="SSF55048">
    <property type="entry name" value="Probable ACP-binding domain of malonyl-CoA ACP transacylase"/>
    <property type="match status" value="1"/>
</dbReference>
<feature type="domain" description="Ketosynthase family 3 (KS3)" evidence="5">
    <location>
        <begin position="569"/>
        <end position="995"/>
    </location>
</feature>
<dbReference type="InterPro" id="IPR009081">
    <property type="entry name" value="PP-bd_ACP"/>
</dbReference>
<dbReference type="SMART" id="SM00825">
    <property type="entry name" value="PKS_KS"/>
    <property type="match status" value="1"/>
</dbReference>
<feature type="domain" description="Carrier" evidence="4">
    <location>
        <begin position="2011"/>
        <end position="2089"/>
    </location>
</feature>
<dbReference type="InterPro" id="IPR020841">
    <property type="entry name" value="PKS_Beta-ketoAc_synthase_dom"/>
</dbReference>
<dbReference type="InterPro" id="IPR029058">
    <property type="entry name" value="AB_hydrolase_fold"/>
</dbReference>
<dbReference type="Pfam" id="PF00975">
    <property type="entry name" value="Thioesterase"/>
    <property type="match status" value="1"/>
</dbReference>
<evidence type="ECO:0000256" key="1">
    <source>
        <dbReference type="ARBA" id="ARBA00022450"/>
    </source>
</evidence>
<dbReference type="InterPro" id="IPR050091">
    <property type="entry name" value="PKS_NRPS_Biosynth_Enz"/>
</dbReference>
<evidence type="ECO:0000256" key="2">
    <source>
        <dbReference type="ARBA" id="ARBA00022553"/>
    </source>
</evidence>
<dbReference type="InterPro" id="IPR036736">
    <property type="entry name" value="ACP-like_sf"/>
</dbReference>
<dbReference type="SUPFAM" id="SSF53474">
    <property type="entry name" value="alpha/beta-Hydrolases"/>
    <property type="match status" value="1"/>
</dbReference>
<dbReference type="Gene3D" id="3.40.47.10">
    <property type="match status" value="1"/>
</dbReference>
<dbReference type="SUPFAM" id="SSF56801">
    <property type="entry name" value="Acetyl-CoA synthetase-like"/>
    <property type="match status" value="1"/>
</dbReference>
<dbReference type="InterPro" id="IPR016035">
    <property type="entry name" value="Acyl_Trfase/lysoPLipase"/>
</dbReference>
<dbReference type="PROSITE" id="PS52004">
    <property type="entry name" value="KS3_2"/>
    <property type="match status" value="1"/>
</dbReference>
<dbReference type="Proteomes" id="UP001165489">
    <property type="component" value="Unassembled WGS sequence"/>
</dbReference>
<keyword evidence="1" id="KW-0596">Phosphopantetheine</keyword>
<comment type="caution">
    <text evidence="6">The sequence shown here is derived from an EMBL/GenBank/DDBJ whole genome shotgun (WGS) entry which is preliminary data.</text>
</comment>
<name>A0ABS9V2N3_9BACT</name>
<dbReference type="Gene3D" id="3.40.50.1820">
    <property type="entry name" value="alpha/beta hydrolase"/>
    <property type="match status" value="1"/>
</dbReference>
<evidence type="ECO:0000313" key="7">
    <source>
        <dbReference type="Proteomes" id="UP001165489"/>
    </source>
</evidence>
<dbReference type="PANTHER" id="PTHR43775:SF37">
    <property type="entry name" value="SI:DKEY-61P9.11"/>
    <property type="match status" value="1"/>
</dbReference>
<evidence type="ECO:0000259" key="4">
    <source>
        <dbReference type="PROSITE" id="PS50075"/>
    </source>
</evidence>
<dbReference type="Gene3D" id="3.40.50.12780">
    <property type="entry name" value="N-terminal domain of ligase-like"/>
    <property type="match status" value="1"/>
</dbReference>
<dbReference type="InterPro" id="IPR013968">
    <property type="entry name" value="PKS_KR"/>
</dbReference>
<evidence type="ECO:0000313" key="6">
    <source>
        <dbReference type="EMBL" id="MCH7410672.1"/>
    </source>
</evidence>
<dbReference type="RefSeq" id="WP_241349032.1">
    <property type="nucleotide sequence ID" value="NZ_JAKZGP010000043.1"/>
</dbReference>
<dbReference type="Pfam" id="PF23024">
    <property type="entry name" value="AMP-dom_DIP2-like"/>
    <property type="match status" value="1"/>
</dbReference>
<dbReference type="Gene3D" id="3.40.366.10">
    <property type="entry name" value="Malonyl-Coenzyme A Acyl Carrier Protein, domain 2"/>
    <property type="match status" value="1"/>
</dbReference>
<dbReference type="PANTHER" id="PTHR43775">
    <property type="entry name" value="FATTY ACID SYNTHASE"/>
    <property type="match status" value="1"/>
</dbReference>
<keyword evidence="2" id="KW-0597">Phosphoprotein</keyword>
<dbReference type="SUPFAM" id="SSF47336">
    <property type="entry name" value="ACP-like"/>
    <property type="match status" value="1"/>
</dbReference>
<dbReference type="InterPro" id="IPR016036">
    <property type="entry name" value="Malonyl_transacylase_ACP-bd"/>
</dbReference>
<dbReference type="SMART" id="SM01294">
    <property type="entry name" value="PKS_PP_betabranch"/>
    <property type="match status" value="1"/>
</dbReference>
<dbReference type="InterPro" id="IPR057326">
    <property type="entry name" value="KR_dom"/>
</dbReference>
<sequence length="2375" mass="267396">MKEINLKRRLVQDMVMHFPEELENQQVLLFLDLQAKKSKQFTFQELRKKCLTVAENLAKHTSKGEVILLPIEEQEHFVTSFFGCLLAGCVPAPLSPIRHKRDRTSIDRILNILRSGKGNSILITEDLRAIVDALTKEISPAVKILELELMYENLLDKVTLPDILPEDLAYIQYTSGSTANPKGVMLNHRQVMNNLEKMYRVFQRKESVRVVGWLPFHHDMGLVGHLFTVLYESGFGAFLPPASFLSTPKLWLQAIHDFQGTAAAVPPFALEMCIQKVVPSKDWDFRQFRHLYVGSETVPYEILQRFSEKFEPTGFDANSIRPVYGLAEATLLVAGGRKGLKDLGVHFLNKPINSFQRKLTPYEIDFESGTVYIQDIKTGKILSEEQEGEIMIKASSNSSGYLEIDPYKTSGIKEELIATGDLGFIKEGFLYITGRKKEIVIVRGVNYNAEDLEYAVKYNQELLQSNCLTACVSHISKNKESLLVFQEIHRHTPINLYSKITESIQGNLAESYGIKADAIHLLPQGMLPKTTNHKISRKKCLERYLKSELQTLYSTTENKPSLQSGLAKDDPVVVVGMACRFPAGANTPEQFWEQLIQGVDCITEIPKNRWDNDIFYDPKTAVPGRMNTKWSGLTDNIDQFDTAHFGISPYEAPEIDPQQRMLLETSWRLLENTGWRKEDLKNSNTGVFIGIANNDYLYMKIKLTPDMNGFNAYSGLGNSNSIAANRLSYFYDLKGPSMAIDTACSSSLTAFHLGVQAIQKGDCSQAIVGGVNAILSPGTTITLSQFGMMSPEGKCKTFDSSADGYVRSEGCGLVMLKRHSEAIRDGDHILAIVKGSSIGQDGHSMGITYPNGAAQHRLISQTLGDAGLYGSQINYLEAHGTGTPTGDPVEMEQLGFLYGNQSKNKCYVGSVKANIGHLETAAGIAGVIKVLLMMQHKQIPPQIHLNNINPRIHLENTRLDIPIKKQNWEPTDEKRRAAISSFGFGGSLAHLILEEPEEKQQKSTAGIGQELPIGMIAFKPFPISAQTPNGLVKQAQNWLEYLKTNPDIAFHDLAYTQAIARSHLKYRKSFLVQDKMDLKSKLDQFIQTAVPENTLSSDNQKICYLFTGQGEQFMLMGREFYYQIPTFRDAFDRCASVLDSSDLPMTLQEIAFKMNDYQVWHDKYLQAILFATQYALGTLWQECGIIPNFLLGHSLGEYAAACIAGCFEPETGMKILLKRSELVDTLSEKGRMVTIFTNHEEVEKIINKEKAQIAVINSPRKTVIAGESVEVARVVNHFSSQGVEFYNLRMNVAFHCQLLDPILEPFREYVGQFTFRRPEKRWISSLTGEEMKQAPNAGHWVDHLRNTIQFSSAAKLLENEEVNHFLEIGPGASTLVAIKECISKKDLVLLRSMNIPKGGRTESVHFFDSIGKLYQDGWTVHWHTLLHGKKYPEMIPGIVFNHKSYWVKGLEAENISAFAGPIYNSSFGQVTTESDEKINSNIHYDLTWVKKGKITISEKSEDVRTNVSWIILGENSPALQTLLNKIQKRGHQVFWIGIKTQHSKADEVLTHDMDAMAIYKILNKIITSESRANVEAWKVVFFSNSYVDPSSKLDIDELRKVTYNTLGVLIPFLKALRRVVITPQLWIVTEGSQQVSIKESVSLNLTAAPLWGFAKTLYLEHPEWRGGMMDLELGSSPEDKATQIIGKVLLPGSENCISIRQGIQFVEQLVPAKVKQYEPIAFRNDGAFIITGGLGGLGLATALWVVEKGGRHLILISRRSLPDKIEWTSMKASHQQYEVVQKLLSFEEQGVTLEVVKMDIRDIPKLQSLFDSLESRKIPVRGILHAAGVNWFSKIMELDNSEFFDTLAIKVASSWALHQLSKPHDLDCFILYSSVSALWGSVNLSHYTTANFFMDALSQYRFGVGQKTLCIDWGPWGQVGMSAKPEERDVLFKMGFKLMQPQEALTAMESKLASGQALSLICKIDWEKYKPFIDFTLQPSLFEQVVKSNIVPVDQASREHLNQILNSSKENARERIEKIVRNELRSVMLIESIDEIPEDKRFNFLGMDSLMAILLATKLEQYFQVKLPNTLVYNYPHIKAVSDYLFELIYKTEETLNQEFASENIPPVIEDNSSVSRYEWFKILKQSQGKTPITLYCFPYAGSGPAVFQSWINSLHPDITLIGIQTPGREDRADEKPFTSMKELIYELVEAFDPPTGPFAFFGHSLGALTAYECYVSLKKANKPTPDHLFLSGSNAPDSLKGDLLHKLPQQEFIDAVLGKYEGATQTDQRRLALERTEDILRADIQILETYEPSKEAVSASMMVFAGESDSLLSSEKVREWALFSSSDFRITYIPGGHNLVFEQHEVLSRMIEGQLSNYWTDEIELVLNELSNED</sequence>
<dbReference type="InterPro" id="IPR001031">
    <property type="entry name" value="Thioesterase"/>
</dbReference>
<evidence type="ECO:0000256" key="3">
    <source>
        <dbReference type="ARBA" id="ARBA00022679"/>
    </source>
</evidence>
<dbReference type="PROSITE" id="PS00606">
    <property type="entry name" value="KS3_1"/>
    <property type="match status" value="1"/>
</dbReference>
<dbReference type="Gene3D" id="3.40.50.720">
    <property type="entry name" value="NAD(P)-binding Rossmann-like Domain"/>
    <property type="match status" value="1"/>
</dbReference>
<dbReference type="Pfam" id="PF02801">
    <property type="entry name" value="Ketoacyl-synt_C"/>
    <property type="match status" value="1"/>
</dbReference>
<dbReference type="Pfam" id="PF00698">
    <property type="entry name" value="Acyl_transf_1"/>
    <property type="match status" value="1"/>
</dbReference>
<dbReference type="InterPro" id="IPR000873">
    <property type="entry name" value="AMP-dep_synth/lig_dom"/>
</dbReference>
<dbReference type="InterPro" id="IPR045851">
    <property type="entry name" value="AMP-bd_C_sf"/>
</dbReference>
<proteinExistence type="predicted"/>
<dbReference type="InterPro" id="IPR042099">
    <property type="entry name" value="ANL_N_sf"/>
</dbReference>
<dbReference type="Pfam" id="PF22621">
    <property type="entry name" value="CurL-like_PKS_C"/>
    <property type="match status" value="1"/>
</dbReference>
<dbReference type="Gene3D" id="3.30.300.30">
    <property type="match status" value="1"/>
</dbReference>
<dbReference type="InterPro" id="IPR001227">
    <property type="entry name" value="Ac_transferase_dom_sf"/>
</dbReference>
<dbReference type="InterPro" id="IPR025110">
    <property type="entry name" value="AMP-bd_C"/>
</dbReference>
<dbReference type="InterPro" id="IPR020806">
    <property type="entry name" value="PKS_PP-bd"/>
</dbReference>
<dbReference type="Pfam" id="PF00501">
    <property type="entry name" value="AMP-binding"/>
    <property type="match status" value="1"/>
</dbReference>
<keyword evidence="3" id="KW-0808">Transferase</keyword>
<dbReference type="SUPFAM" id="SSF53901">
    <property type="entry name" value="Thiolase-like"/>
    <property type="match status" value="1"/>
</dbReference>
<dbReference type="InterPro" id="IPR014043">
    <property type="entry name" value="Acyl_transferase_dom"/>
</dbReference>
<dbReference type="SUPFAM" id="SSF51735">
    <property type="entry name" value="NAD(P)-binding Rossmann-fold domains"/>
    <property type="match status" value="2"/>
</dbReference>
<dbReference type="InterPro" id="IPR016039">
    <property type="entry name" value="Thiolase-like"/>
</dbReference>
<dbReference type="Gene3D" id="1.10.1200.10">
    <property type="entry name" value="ACP-like"/>
    <property type="match status" value="1"/>
</dbReference>
<dbReference type="InterPro" id="IPR018201">
    <property type="entry name" value="Ketoacyl_synth_AS"/>
</dbReference>
<dbReference type="SUPFAM" id="SSF52151">
    <property type="entry name" value="FabD/lysophospholipase-like"/>
    <property type="match status" value="1"/>
</dbReference>
<accession>A0ABS9V2N3</accession>
<evidence type="ECO:0000259" key="5">
    <source>
        <dbReference type="PROSITE" id="PS52004"/>
    </source>
</evidence>
<reference evidence="6" key="1">
    <citation type="submission" date="2022-03" db="EMBL/GenBank/DDBJ databases">
        <title>De novo assembled genomes of Belliella spp. (Cyclobacteriaceae) strains.</title>
        <authorList>
            <person name="Szabo A."/>
            <person name="Korponai K."/>
            <person name="Felfoldi T."/>
        </authorList>
    </citation>
    <scope>NUCLEOTIDE SEQUENCE</scope>
    <source>
        <strain evidence="6">DSM 111904</strain>
    </source>
</reference>
<keyword evidence="7" id="KW-1185">Reference proteome</keyword>
<dbReference type="CDD" id="cd00833">
    <property type="entry name" value="PKS"/>
    <property type="match status" value="1"/>
</dbReference>
<dbReference type="EMBL" id="JAKZGP010000043">
    <property type="protein sequence ID" value="MCH7410672.1"/>
    <property type="molecule type" value="Genomic_DNA"/>
</dbReference>
<gene>
    <name evidence="6" type="ORF">MM239_14790</name>
</gene>
<dbReference type="Gene3D" id="3.30.70.3290">
    <property type="match status" value="1"/>
</dbReference>
<dbReference type="PROSITE" id="PS50075">
    <property type="entry name" value="CARRIER"/>
    <property type="match status" value="1"/>
</dbReference>
<dbReference type="Pfam" id="PF00109">
    <property type="entry name" value="ketoacyl-synt"/>
    <property type="match status" value="1"/>
</dbReference>